<evidence type="ECO:0000256" key="4">
    <source>
        <dbReference type="ARBA" id="ARBA00022989"/>
    </source>
</evidence>
<protein>
    <recommendedName>
        <fullName evidence="8">Major facilitator superfamily (MFS) profile domain-containing protein</fullName>
    </recommendedName>
</protein>
<feature type="transmembrane region" description="Helical" evidence="7">
    <location>
        <begin position="122"/>
        <end position="142"/>
    </location>
</feature>
<evidence type="ECO:0000256" key="6">
    <source>
        <dbReference type="SAM" id="MobiDB-lite"/>
    </source>
</evidence>
<evidence type="ECO:0000313" key="10">
    <source>
        <dbReference type="Proteomes" id="UP000249304"/>
    </source>
</evidence>
<dbReference type="GO" id="GO:0005886">
    <property type="term" value="C:plasma membrane"/>
    <property type="evidence" value="ECO:0007669"/>
    <property type="project" value="UniProtKB-SubCell"/>
</dbReference>
<dbReference type="PANTHER" id="PTHR42718:SF9">
    <property type="entry name" value="MAJOR FACILITATOR SUPERFAMILY MULTIDRUG TRANSPORTER MFSC"/>
    <property type="match status" value="1"/>
</dbReference>
<dbReference type="InterPro" id="IPR020846">
    <property type="entry name" value="MFS_dom"/>
</dbReference>
<dbReference type="SUPFAM" id="SSF103473">
    <property type="entry name" value="MFS general substrate transporter"/>
    <property type="match status" value="1"/>
</dbReference>
<evidence type="ECO:0000256" key="5">
    <source>
        <dbReference type="ARBA" id="ARBA00023136"/>
    </source>
</evidence>
<keyword evidence="4 7" id="KW-1133">Transmembrane helix</keyword>
<feature type="transmembrane region" description="Helical" evidence="7">
    <location>
        <begin position="404"/>
        <end position="423"/>
    </location>
</feature>
<feature type="transmembrane region" description="Helical" evidence="7">
    <location>
        <begin position="340"/>
        <end position="365"/>
    </location>
</feature>
<evidence type="ECO:0000313" key="9">
    <source>
        <dbReference type="EMBL" id="PZG18035.1"/>
    </source>
</evidence>
<comment type="caution">
    <text evidence="9">The sequence shown here is derived from an EMBL/GenBank/DDBJ whole genome shotgun (WGS) entry which is preliminary data.</text>
</comment>
<evidence type="ECO:0000259" key="8">
    <source>
        <dbReference type="PROSITE" id="PS50850"/>
    </source>
</evidence>
<evidence type="ECO:0000256" key="7">
    <source>
        <dbReference type="SAM" id="Phobius"/>
    </source>
</evidence>
<feature type="transmembrane region" description="Helical" evidence="7">
    <location>
        <begin position="154"/>
        <end position="177"/>
    </location>
</feature>
<dbReference type="PROSITE" id="PS50850">
    <property type="entry name" value="MFS"/>
    <property type="match status" value="1"/>
</dbReference>
<feature type="transmembrane region" description="Helical" evidence="7">
    <location>
        <begin position="83"/>
        <end position="110"/>
    </location>
</feature>
<organism evidence="9 10">
    <name type="scientific">Nonomuraea aridisoli</name>
    <dbReference type="NCBI Taxonomy" id="2070368"/>
    <lineage>
        <taxon>Bacteria</taxon>
        <taxon>Bacillati</taxon>
        <taxon>Actinomycetota</taxon>
        <taxon>Actinomycetes</taxon>
        <taxon>Streptosporangiales</taxon>
        <taxon>Streptosporangiaceae</taxon>
        <taxon>Nonomuraea</taxon>
    </lineage>
</organism>
<reference evidence="9 10" key="1">
    <citation type="submission" date="2018-01" db="EMBL/GenBank/DDBJ databases">
        <title>Draft genome sequence of Nonomuraea sp. KC333.</title>
        <authorList>
            <person name="Sahin N."/>
            <person name="Saygin H."/>
            <person name="Ay H."/>
        </authorList>
    </citation>
    <scope>NUCLEOTIDE SEQUENCE [LARGE SCALE GENOMIC DNA]</scope>
    <source>
        <strain evidence="9 10">KC333</strain>
    </source>
</reference>
<sequence length="601" mass="60754">MAARQPDAGPQQAAQGRPTAAGTGWPTGNPDGAADRCQRHPPQRAGRAMVVTARHERAATASPRRRASPGTTGAAHRRPSSPLLVRAVCAAVTGLVMADTMASTLVLPLLGRDPITQAVPLSQVSLLTTAYLAAIAALLTPAGRLADLIGRRAVLALGLGVFAAGACTMAFGSSWALLLIGRLAQGVAAAMILPSALGLLLSQVGDQQRRGAVALWGSATGAGGLLMHALGGLLADSHGWRALYLPLASAAVALLLLVAALPSTRGSKQTPLDVMGMLASAAATAAVVLLLACGGSWGWTSPAALALAAVTVGGAALAWARARRLPAGADDAPLWRCPGFVWGLATSLLYGLVAFPMLAVAPLVLREAGLSPTSMGLALAPMSAAVMLASTLVARAARRAGTSWMVYAGAYLTASGLIVLYAVPHASFGALAGLVIVGIGFGFISTTATISGTFGVDPSRYATAIGSLTTARMLGGALGPAVALAYLASTHQEAGEGYPELLAGAIGLSLLLGVLSLVRRIRHTRATAAASAPQPAASAARPAEVERVRQVLQRQRSRLEAIARTAEEELAALSARADPGRGRAASWSPSSSFAPPRQGAS</sequence>
<feature type="region of interest" description="Disordered" evidence="6">
    <location>
        <begin position="573"/>
        <end position="601"/>
    </location>
</feature>
<dbReference type="PROSITE" id="PS00216">
    <property type="entry name" value="SUGAR_TRANSPORT_1"/>
    <property type="match status" value="1"/>
</dbReference>
<dbReference type="AlphaFoldDB" id="A0A2W2EN58"/>
<dbReference type="InterPro" id="IPR005829">
    <property type="entry name" value="Sugar_transporter_CS"/>
</dbReference>
<accession>A0A2W2EN58</accession>
<dbReference type="Proteomes" id="UP000249304">
    <property type="component" value="Unassembled WGS sequence"/>
</dbReference>
<feature type="transmembrane region" description="Helical" evidence="7">
    <location>
        <begin position="183"/>
        <end position="201"/>
    </location>
</feature>
<keyword evidence="2" id="KW-0813">Transport</keyword>
<dbReference type="OrthoDB" id="3536141at2"/>
<feature type="transmembrane region" description="Helical" evidence="7">
    <location>
        <begin position="429"/>
        <end position="450"/>
    </location>
</feature>
<dbReference type="EMBL" id="POUD01000058">
    <property type="protein sequence ID" value="PZG18035.1"/>
    <property type="molecule type" value="Genomic_DNA"/>
</dbReference>
<feature type="transmembrane region" description="Helical" evidence="7">
    <location>
        <begin position="471"/>
        <end position="489"/>
    </location>
</feature>
<dbReference type="InterPro" id="IPR011701">
    <property type="entry name" value="MFS"/>
</dbReference>
<proteinExistence type="predicted"/>
<feature type="transmembrane region" description="Helical" evidence="7">
    <location>
        <begin position="377"/>
        <end position="397"/>
    </location>
</feature>
<keyword evidence="3 7" id="KW-0812">Transmembrane</keyword>
<feature type="region of interest" description="Disordered" evidence="6">
    <location>
        <begin position="1"/>
        <end position="79"/>
    </location>
</feature>
<feature type="transmembrane region" description="Helical" evidence="7">
    <location>
        <begin position="303"/>
        <end position="320"/>
    </location>
</feature>
<dbReference type="PANTHER" id="PTHR42718">
    <property type="entry name" value="MAJOR FACILITATOR SUPERFAMILY MULTIDRUG TRANSPORTER MFSC"/>
    <property type="match status" value="1"/>
</dbReference>
<feature type="transmembrane region" description="Helical" evidence="7">
    <location>
        <begin position="243"/>
        <end position="262"/>
    </location>
</feature>
<name>A0A2W2EN58_9ACTN</name>
<gene>
    <name evidence="9" type="ORF">C1J01_16330</name>
</gene>
<feature type="transmembrane region" description="Helical" evidence="7">
    <location>
        <begin position="274"/>
        <end position="297"/>
    </location>
</feature>
<dbReference type="Gene3D" id="1.20.1250.20">
    <property type="entry name" value="MFS general substrate transporter like domains"/>
    <property type="match status" value="2"/>
</dbReference>
<evidence type="ECO:0000256" key="2">
    <source>
        <dbReference type="ARBA" id="ARBA00022448"/>
    </source>
</evidence>
<keyword evidence="10" id="KW-1185">Reference proteome</keyword>
<dbReference type="GO" id="GO:0022857">
    <property type="term" value="F:transmembrane transporter activity"/>
    <property type="evidence" value="ECO:0007669"/>
    <property type="project" value="InterPro"/>
</dbReference>
<feature type="transmembrane region" description="Helical" evidence="7">
    <location>
        <begin position="501"/>
        <end position="518"/>
    </location>
</feature>
<feature type="compositionally biased region" description="Low complexity" evidence="6">
    <location>
        <begin position="1"/>
        <end position="24"/>
    </location>
</feature>
<feature type="compositionally biased region" description="Low complexity" evidence="6">
    <location>
        <begin position="584"/>
        <end position="601"/>
    </location>
</feature>
<evidence type="ECO:0000256" key="3">
    <source>
        <dbReference type="ARBA" id="ARBA00022692"/>
    </source>
</evidence>
<comment type="subcellular location">
    <subcellularLocation>
        <location evidence="1">Cell membrane</location>
        <topology evidence="1">Multi-pass membrane protein</topology>
    </subcellularLocation>
</comment>
<feature type="domain" description="Major facilitator superfamily (MFS) profile" evidence="8">
    <location>
        <begin position="82"/>
        <end position="522"/>
    </location>
</feature>
<keyword evidence="5 7" id="KW-0472">Membrane</keyword>
<evidence type="ECO:0000256" key="1">
    <source>
        <dbReference type="ARBA" id="ARBA00004651"/>
    </source>
</evidence>
<dbReference type="InterPro" id="IPR036259">
    <property type="entry name" value="MFS_trans_sf"/>
</dbReference>
<dbReference type="Pfam" id="PF07690">
    <property type="entry name" value="MFS_1"/>
    <property type="match status" value="1"/>
</dbReference>
<feature type="transmembrane region" description="Helical" evidence="7">
    <location>
        <begin position="213"/>
        <end position="231"/>
    </location>
</feature>